<dbReference type="Gene3D" id="1.20.144.10">
    <property type="entry name" value="Phosphatidic acid phosphatase type 2/haloperoxidase"/>
    <property type="match status" value="1"/>
</dbReference>
<dbReference type="Pfam" id="PF01569">
    <property type="entry name" value="PAP2"/>
    <property type="match status" value="1"/>
</dbReference>
<feature type="transmembrane region" description="Helical" evidence="1">
    <location>
        <begin position="199"/>
        <end position="218"/>
    </location>
</feature>
<evidence type="ECO:0000256" key="1">
    <source>
        <dbReference type="SAM" id="Phobius"/>
    </source>
</evidence>
<dbReference type="InterPro" id="IPR000326">
    <property type="entry name" value="PAP2/HPO"/>
</dbReference>
<feature type="transmembrane region" description="Helical" evidence="1">
    <location>
        <begin position="54"/>
        <end position="72"/>
    </location>
</feature>
<comment type="caution">
    <text evidence="3">The sequence shown here is derived from an EMBL/GenBank/DDBJ whole genome shotgun (WGS) entry which is preliminary data.</text>
</comment>
<evidence type="ECO:0000313" key="3">
    <source>
        <dbReference type="EMBL" id="MBB1125257.1"/>
    </source>
</evidence>
<keyword evidence="1" id="KW-1133">Transmembrane helix</keyword>
<feature type="transmembrane region" description="Helical" evidence="1">
    <location>
        <begin position="177"/>
        <end position="193"/>
    </location>
</feature>
<reference evidence="3 4" key="1">
    <citation type="journal article" date="2020" name="Arch. Microbiol.">
        <title>The genome sequence of the giant phototrophic gammaproteobacterium Thiospirillum jenense gives insight into its physiological properties and phylogenetic relationships.</title>
        <authorList>
            <person name="Imhoff J.F."/>
            <person name="Meyer T.E."/>
            <person name="Kyndt J.A."/>
        </authorList>
    </citation>
    <scope>NUCLEOTIDE SEQUENCE [LARGE SCALE GENOMIC DNA]</scope>
    <source>
        <strain evidence="3 4">DSM 216</strain>
    </source>
</reference>
<protein>
    <submittedName>
        <fullName evidence="3">Phosphatase PAP2 family protein</fullName>
    </submittedName>
</protein>
<dbReference type="AlphaFoldDB" id="A0A839HDJ9"/>
<dbReference type="SUPFAM" id="SSF48317">
    <property type="entry name" value="Acid phosphatase/Vanadium-dependent haloperoxidase"/>
    <property type="match status" value="1"/>
</dbReference>
<keyword evidence="4" id="KW-1185">Reference proteome</keyword>
<feature type="transmembrane region" description="Helical" evidence="1">
    <location>
        <begin position="152"/>
        <end position="170"/>
    </location>
</feature>
<feature type="domain" description="Phosphatidic acid phosphatase type 2/haloperoxidase" evidence="2">
    <location>
        <begin position="98"/>
        <end position="218"/>
    </location>
</feature>
<accession>A0A839HDJ9</accession>
<feature type="transmembrane region" description="Helical" evidence="1">
    <location>
        <begin position="9"/>
        <end position="34"/>
    </location>
</feature>
<proteinExistence type="predicted"/>
<dbReference type="RefSeq" id="WP_182582442.1">
    <property type="nucleotide sequence ID" value="NZ_JABVCQ010000005.1"/>
</dbReference>
<feature type="transmembrane region" description="Helical" evidence="1">
    <location>
        <begin position="93"/>
        <end position="113"/>
    </location>
</feature>
<sequence>MRNLTVTQWIIIIASVNLLLAWPQLDLMITQWFYQPGSGFIMRGQWWERLLYHSIGYVIAGVLLSLIAIWWITRRHFHSSPFAHAIHRNLPGLTGRTLLLLLALLVTVPGLIVNQGLKEHCGRARPIETVQFGGMKRFTPAFIPSDQSGGSFSSGHAAAAFYLIAVAAALQATQRRWLILATLYASAIALSRIASGSHFLSDVIVSGGLVWLGWRLLFYQSLTK</sequence>
<dbReference type="EMBL" id="JABVCQ010000005">
    <property type="protein sequence ID" value="MBB1125257.1"/>
    <property type="molecule type" value="Genomic_DNA"/>
</dbReference>
<evidence type="ECO:0000259" key="2">
    <source>
        <dbReference type="SMART" id="SM00014"/>
    </source>
</evidence>
<organism evidence="3 4">
    <name type="scientific">Thiospirillum jenense</name>
    <dbReference type="NCBI Taxonomy" id="1653858"/>
    <lineage>
        <taxon>Bacteria</taxon>
        <taxon>Pseudomonadati</taxon>
        <taxon>Pseudomonadota</taxon>
        <taxon>Gammaproteobacteria</taxon>
        <taxon>Chromatiales</taxon>
        <taxon>Chromatiaceae</taxon>
        <taxon>Thiospirillum</taxon>
    </lineage>
</organism>
<dbReference type="InterPro" id="IPR036938">
    <property type="entry name" value="PAP2/HPO_sf"/>
</dbReference>
<name>A0A839HDJ9_9GAMM</name>
<dbReference type="SMART" id="SM00014">
    <property type="entry name" value="acidPPc"/>
    <property type="match status" value="1"/>
</dbReference>
<gene>
    <name evidence="3" type="ORF">HUK38_03300</name>
</gene>
<evidence type="ECO:0000313" key="4">
    <source>
        <dbReference type="Proteomes" id="UP000548632"/>
    </source>
</evidence>
<keyword evidence="1" id="KW-0812">Transmembrane</keyword>
<dbReference type="Proteomes" id="UP000548632">
    <property type="component" value="Unassembled WGS sequence"/>
</dbReference>
<keyword evidence="1" id="KW-0472">Membrane</keyword>